<sequence length="602" mass="68835">MEDAPNAVVTESVEGTIKAKIKSNVSDDRLNIFIDQTGLSFDPVTSDELKVLKNAIERSVEEIQEMGEAAGLTCYELGDITGGFAGLESVFEKNFYVRDGYNALLTQMNGFWQQRRRGRIVLVGNSGTGKSWYQIFVLRQLLAGDNNPNRFEFVIRQVGAEIFLIDLKECKAYLWVPDKMHFPMAYIIDRMNSTLYMYEPELFRDVPPMNLKTCPSLATLSPCVKRIAEYRKSPRYKELYFWPWSFSEMNAVAQDSNLGLPEDDVLNRHRYFGGVVRHVLGPDFDKVRRELEGRLANISFRALLNKYHDIDRDATGNYVSGYILCYDGFQRGRDVFDEKVLEYTSAVVKTKVDDLINSHSLKDKLEIVLKRLNDEIVDLSGKNLEAVGTDLLSRGSNIKWLSKRVGANGSWSSFRTTKREVMRLWDVGEMLRQPDKLLVSVNTNFPLADIVFSQPSLDETHNVIQFTWQESHPFTVRALYELRVRRLQIADTVAVNVYVVSPEREEHDYVEQYSPLCFETGACMESYDGAGLARIMSAVNFGCNRTSTCKSIFYVLLSEDVLSLHPPRRLTRPVSVTIAYIPNHILSIQRFEKLQMDHANES</sequence>
<dbReference type="InterPro" id="IPR052980">
    <property type="entry name" value="Crinkler_effector"/>
</dbReference>
<keyword evidence="2" id="KW-1185">Reference proteome</keyword>
<dbReference type="PANTHER" id="PTHR33129">
    <property type="entry name" value="PROTEIN KINASE DOMAIN-CONTAINING PROTEIN-RELATED"/>
    <property type="match status" value="1"/>
</dbReference>
<protein>
    <submittedName>
        <fullName evidence="1">Crinkler (CRN) family protein</fullName>
    </submittedName>
</protein>
<organism evidence="1 2">
    <name type="scientific">Seminavis robusta</name>
    <dbReference type="NCBI Taxonomy" id="568900"/>
    <lineage>
        <taxon>Eukaryota</taxon>
        <taxon>Sar</taxon>
        <taxon>Stramenopiles</taxon>
        <taxon>Ochrophyta</taxon>
        <taxon>Bacillariophyta</taxon>
        <taxon>Bacillariophyceae</taxon>
        <taxon>Bacillariophycidae</taxon>
        <taxon>Naviculales</taxon>
        <taxon>Naviculaceae</taxon>
        <taxon>Seminavis</taxon>
    </lineage>
</organism>
<dbReference type="Proteomes" id="UP001153069">
    <property type="component" value="Unassembled WGS sequence"/>
</dbReference>
<reference evidence="1" key="1">
    <citation type="submission" date="2020-06" db="EMBL/GenBank/DDBJ databases">
        <authorList>
            <consortium name="Plant Systems Biology data submission"/>
        </authorList>
    </citation>
    <scope>NUCLEOTIDE SEQUENCE</scope>
    <source>
        <strain evidence="1">D6</strain>
    </source>
</reference>
<accession>A0A9N8HAZ1</accession>
<gene>
    <name evidence="1" type="ORF">SEMRO_315_G115430.1</name>
</gene>
<comment type="caution">
    <text evidence="1">The sequence shown here is derived from an EMBL/GenBank/DDBJ whole genome shotgun (WGS) entry which is preliminary data.</text>
</comment>
<dbReference type="OrthoDB" id="2340858at2759"/>
<evidence type="ECO:0000313" key="2">
    <source>
        <dbReference type="Proteomes" id="UP001153069"/>
    </source>
</evidence>
<dbReference type="EMBL" id="CAICTM010000314">
    <property type="protein sequence ID" value="CAB9507671.1"/>
    <property type="molecule type" value="Genomic_DNA"/>
</dbReference>
<proteinExistence type="predicted"/>
<name>A0A9N8HAZ1_9STRA</name>
<dbReference type="AlphaFoldDB" id="A0A9N8HAZ1"/>
<evidence type="ECO:0000313" key="1">
    <source>
        <dbReference type="EMBL" id="CAB9507671.1"/>
    </source>
</evidence>